<name>A8M9M0_CALMQ</name>
<evidence type="ECO:0000313" key="7">
    <source>
        <dbReference type="Proteomes" id="UP000001137"/>
    </source>
</evidence>
<dbReference type="OrthoDB" id="107033at2157"/>
<evidence type="ECO:0000256" key="1">
    <source>
        <dbReference type="ARBA" id="ARBA00007816"/>
    </source>
</evidence>
<dbReference type="GO" id="GO:0043138">
    <property type="term" value="F:3'-5' DNA helicase activity"/>
    <property type="evidence" value="ECO:0007669"/>
    <property type="project" value="UniProtKB-EC"/>
</dbReference>
<organism evidence="6 7">
    <name type="scientific">Caldivirga maquilingensis (strain ATCC 700844 / DSM 13496 / JCM 10307 / IC-167)</name>
    <dbReference type="NCBI Taxonomy" id="397948"/>
    <lineage>
        <taxon>Archaea</taxon>
        <taxon>Thermoproteota</taxon>
        <taxon>Thermoprotei</taxon>
        <taxon>Thermoproteales</taxon>
        <taxon>Thermoproteaceae</taxon>
        <taxon>Caldivirga</taxon>
    </lineage>
</organism>
<dbReference type="GeneID" id="5710007"/>
<evidence type="ECO:0000259" key="5">
    <source>
        <dbReference type="Pfam" id="PF01935"/>
    </source>
</evidence>
<dbReference type="InterPro" id="IPR027417">
    <property type="entry name" value="P-loop_NTPase"/>
</dbReference>
<evidence type="ECO:0000256" key="2">
    <source>
        <dbReference type="ARBA" id="ARBA00034617"/>
    </source>
</evidence>
<dbReference type="Proteomes" id="UP000001137">
    <property type="component" value="Chromosome"/>
</dbReference>
<dbReference type="STRING" id="397948.Cmaq_0047"/>
<sequence length="486" mass="54965">MLTDNLLRKCCVEVGIVTSGSTTVYAPIQFYKRAEGYAVEEQLAVIKDDSIHEGLFFGVIRRVTKLEPIVKDRVRNPFIDRPEIMDPSLLMPYTSAIVRFYGMLNVHKNTMDEVTQVVTPGSKVYVIKDGSFLGNFIKANGKVIIGSHKYSGWEVPLDPTYVQYHIGVFGATGMGKSRLIRGLIDELIKSEYRIIVFDHSGVDYTTYYKDYTVGSKVISISPPTIASVLASKAKLPWQSYGEYLDVAVLTYVMGDNDKGGLMNRKFEKWNKQEFLRHLRQSMSKMSAREATVHKASLFIDYFVDDEFFEELNKRSVKPSDVVRNSLERGLTVIDMSQDTDLVVKQAIVADVISEAWDMVKRGEINVPARLVFIIDEAQNYVPEDSWTICKDPIETTSREGRKWGLSLILASQRMARDIAANVRANIGTVFFSRLPTQGDLRELGGYMDLADVNDSVLTQLSVREFFVTGLMNPLRKPLLIKVKEVR</sequence>
<dbReference type="PANTHER" id="PTHR42957">
    <property type="entry name" value="HELICASE MJ1565-RELATED"/>
    <property type="match status" value="1"/>
</dbReference>
<dbReference type="KEGG" id="cma:Cmaq_0047"/>
<evidence type="ECO:0000313" key="6">
    <source>
        <dbReference type="EMBL" id="ABW00901.1"/>
    </source>
</evidence>
<gene>
    <name evidence="6" type="ordered locus">Cmaq_0047</name>
</gene>
<evidence type="ECO:0000256" key="3">
    <source>
        <dbReference type="ARBA" id="ARBA00048954"/>
    </source>
</evidence>
<comment type="similarity">
    <text evidence="1">Belongs to the HerA family.</text>
</comment>
<dbReference type="InterPro" id="IPR008571">
    <property type="entry name" value="HerA-like"/>
</dbReference>
<dbReference type="EMBL" id="CP000852">
    <property type="protein sequence ID" value="ABW00901.1"/>
    <property type="molecule type" value="Genomic_DNA"/>
</dbReference>
<dbReference type="GO" id="GO:0043139">
    <property type="term" value="F:5'-3' DNA helicase activity"/>
    <property type="evidence" value="ECO:0007669"/>
    <property type="project" value="UniProtKB-EC"/>
</dbReference>
<dbReference type="RefSeq" id="WP_012185121.1">
    <property type="nucleotide sequence ID" value="NC_009954.1"/>
</dbReference>
<evidence type="ECO:0000256" key="4">
    <source>
        <dbReference type="ARBA" id="ARBA00048988"/>
    </source>
</evidence>
<dbReference type="Pfam" id="PF01935">
    <property type="entry name" value="DUF87"/>
    <property type="match status" value="1"/>
</dbReference>
<comment type="catalytic activity">
    <reaction evidence="4">
        <text>ATP + H2O = ADP + phosphate + H(+)</text>
        <dbReference type="Rhea" id="RHEA:13065"/>
        <dbReference type="ChEBI" id="CHEBI:15377"/>
        <dbReference type="ChEBI" id="CHEBI:15378"/>
        <dbReference type="ChEBI" id="CHEBI:30616"/>
        <dbReference type="ChEBI" id="CHEBI:43474"/>
        <dbReference type="ChEBI" id="CHEBI:456216"/>
        <dbReference type="EC" id="5.6.2.4"/>
    </reaction>
</comment>
<dbReference type="AlphaFoldDB" id="A8M9M0"/>
<dbReference type="HOGENOM" id="CLU_560955_0_0_2"/>
<accession>A8M9M0</accession>
<feature type="domain" description="Helicase HerA central" evidence="5">
    <location>
        <begin position="145"/>
        <end position="351"/>
    </location>
</feature>
<keyword evidence="7" id="KW-1185">Reference proteome</keyword>
<proteinExistence type="inferred from homology"/>
<dbReference type="SUPFAM" id="SSF52540">
    <property type="entry name" value="P-loop containing nucleoside triphosphate hydrolases"/>
    <property type="match status" value="1"/>
</dbReference>
<dbReference type="PANTHER" id="PTHR42957:SF2">
    <property type="entry name" value="HELICASE HERA CENTRAL DOMAIN-CONTAINING PROTEIN"/>
    <property type="match status" value="1"/>
</dbReference>
<dbReference type="eggNOG" id="arCOG00282">
    <property type="taxonomic scope" value="Archaea"/>
</dbReference>
<protein>
    <recommendedName>
        <fullName evidence="5">Helicase HerA central domain-containing protein</fullName>
    </recommendedName>
</protein>
<dbReference type="InterPro" id="IPR002789">
    <property type="entry name" value="HerA_central"/>
</dbReference>
<comment type="catalytic activity">
    <reaction evidence="2">
        <text>Couples ATP hydrolysis with the unwinding of duplex DNA by translocating in the 3'-5' direction.</text>
        <dbReference type="EC" id="5.6.2.4"/>
    </reaction>
</comment>
<comment type="catalytic activity">
    <reaction evidence="3">
        <text>ATP + H2O = ADP + phosphate + H(+)</text>
        <dbReference type="Rhea" id="RHEA:13065"/>
        <dbReference type="ChEBI" id="CHEBI:15377"/>
        <dbReference type="ChEBI" id="CHEBI:15378"/>
        <dbReference type="ChEBI" id="CHEBI:30616"/>
        <dbReference type="ChEBI" id="CHEBI:43474"/>
        <dbReference type="ChEBI" id="CHEBI:456216"/>
        <dbReference type="EC" id="5.6.2.3"/>
    </reaction>
</comment>
<reference evidence="6 7" key="1">
    <citation type="submission" date="2007-10" db="EMBL/GenBank/DDBJ databases">
        <title>Complete sequence of Caldivirga maquilingensis IC-167.</title>
        <authorList>
            <consortium name="US DOE Joint Genome Institute"/>
            <person name="Copeland A."/>
            <person name="Lucas S."/>
            <person name="Lapidus A."/>
            <person name="Barry K."/>
            <person name="Glavina del Rio T."/>
            <person name="Dalin E."/>
            <person name="Tice H."/>
            <person name="Pitluck S."/>
            <person name="Saunders E."/>
            <person name="Brettin T."/>
            <person name="Bruce D."/>
            <person name="Detter J.C."/>
            <person name="Han C."/>
            <person name="Schmutz J."/>
            <person name="Larimer F."/>
            <person name="Land M."/>
            <person name="Hauser L."/>
            <person name="Kyrpides N."/>
            <person name="Ivanova N."/>
            <person name="Biddle J.F."/>
            <person name="Zhang Z."/>
            <person name="Fitz-Gibbon S.T."/>
            <person name="Lowe T.M."/>
            <person name="Saltikov C."/>
            <person name="House C.H."/>
            <person name="Richardson P."/>
        </authorList>
    </citation>
    <scope>NUCLEOTIDE SEQUENCE [LARGE SCALE GENOMIC DNA]</scope>
    <source>
        <strain evidence="7">ATCC 700844 / DSM 13496 / JCM 10307 / IC-167</strain>
    </source>
</reference>
<dbReference type="Gene3D" id="3.40.50.300">
    <property type="entry name" value="P-loop containing nucleotide triphosphate hydrolases"/>
    <property type="match status" value="2"/>
</dbReference>